<evidence type="ECO:0000313" key="3">
    <source>
        <dbReference type="Proteomes" id="UP001381693"/>
    </source>
</evidence>
<evidence type="ECO:0000256" key="1">
    <source>
        <dbReference type="SAM" id="MobiDB-lite"/>
    </source>
</evidence>
<dbReference type="Proteomes" id="UP001381693">
    <property type="component" value="Unassembled WGS sequence"/>
</dbReference>
<evidence type="ECO:0000313" key="2">
    <source>
        <dbReference type="EMBL" id="KAK7085581.1"/>
    </source>
</evidence>
<name>A0AAN9A947_HALRR</name>
<comment type="caution">
    <text evidence="2">The sequence shown here is derived from an EMBL/GenBank/DDBJ whole genome shotgun (WGS) entry which is preliminary data.</text>
</comment>
<gene>
    <name evidence="2" type="ORF">SK128_013301</name>
</gene>
<organism evidence="2 3">
    <name type="scientific">Halocaridina rubra</name>
    <name type="common">Hawaiian red shrimp</name>
    <dbReference type="NCBI Taxonomy" id="373956"/>
    <lineage>
        <taxon>Eukaryota</taxon>
        <taxon>Metazoa</taxon>
        <taxon>Ecdysozoa</taxon>
        <taxon>Arthropoda</taxon>
        <taxon>Crustacea</taxon>
        <taxon>Multicrustacea</taxon>
        <taxon>Malacostraca</taxon>
        <taxon>Eumalacostraca</taxon>
        <taxon>Eucarida</taxon>
        <taxon>Decapoda</taxon>
        <taxon>Pleocyemata</taxon>
        <taxon>Caridea</taxon>
        <taxon>Atyoidea</taxon>
        <taxon>Atyidae</taxon>
        <taxon>Halocaridina</taxon>
    </lineage>
</organism>
<feature type="compositionally biased region" description="Polar residues" evidence="1">
    <location>
        <begin position="189"/>
        <end position="237"/>
    </location>
</feature>
<feature type="non-terminal residue" evidence="2">
    <location>
        <position position="237"/>
    </location>
</feature>
<proteinExistence type="predicted"/>
<keyword evidence="3" id="KW-1185">Reference proteome</keyword>
<feature type="region of interest" description="Disordered" evidence="1">
    <location>
        <begin position="186"/>
        <end position="237"/>
    </location>
</feature>
<accession>A0AAN9A947</accession>
<feature type="non-terminal residue" evidence="2">
    <location>
        <position position="1"/>
    </location>
</feature>
<sequence>LTEKVSRSRFQSACNFNRETEEVRNLRKTYQEFFQHVKEAETLLDTTCPDPYDTNSWIKIHEATTILDNLLKQLQKDLPVAIRGLKYTCPTIETRLLQIDVIHGYQRDLGDGLFVEIKTETLSGSQCTQVNRFAQLIPTVKARADNSSESCYCLPETTTSLPSQTDVTKISQGTSDETYEVTTDEAATISESNYGSSETPSSNITYYPPTTSSDINQDTSEYIPSRENTGSGEISTQ</sequence>
<protein>
    <submittedName>
        <fullName evidence="2">Uncharacterized protein</fullName>
    </submittedName>
</protein>
<dbReference type="AlphaFoldDB" id="A0AAN9A947"/>
<dbReference type="EMBL" id="JAXCGZ010000779">
    <property type="protein sequence ID" value="KAK7085581.1"/>
    <property type="molecule type" value="Genomic_DNA"/>
</dbReference>
<reference evidence="2 3" key="1">
    <citation type="submission" date="2023-11" db="EMBL/GenBank/DDBJ databases">
        <title>Halocaridina rubra genome assembly.</title>
        <authorList>
            <person name="Smith C."/>
        </authorList>
    </citation>
    <scope>NUCLEOTIDE SEQUENCE [LARGE SCALE GENOMIC DNA]</scope>
    <source>
        <strain evidence="2">EP-1</strain>
        <tissue evidence="2">Whole</tissue>
    </source>
</reference>